<keyword evidence="2" id="KW-0732">Signal</keyword>
<proteinExistence type="predicted"/>
<name>A0A9W9C7A7_9PLEO</name>
<comment type="caution">
    <text evidence="3">The sequence shown here is derived from an EMBL/GenBank/DDBJ whole genome shotgun (WGS) entry which is preliminary data.</text>
</comment>
<dbReference type="GeneID" id="80914133"/>
<evidence type="ECO:0000256" key="1">
    <source>
        <dbReference type="SAM" id="MobiDB-lite"/>
    </source>
</evidence>
<evidence type="ECO:0000313" key="4">
    <source>
        <dbReference type="Proteomes" id="UP001140513"/>
    </source>
</evidence>
<dbReference type="Proteomes" id="UP001140513">
    <property type="component" value="Unassembled WGS sequence"/>
</dbReference>
<feature type="signal peptide" evidence="2">
    <location>
        <begin position="1"/>
        <end position="21"/>
    </location>
</feature>
<feature type="chain" id="PRO_5040996859" evidence="2">
    <location>
        <begin position="22"/>
        <end position="345"/>
    </location>
</feature>
<evidence type="ECO:0000256" key="2">
    <source>
        <dbReference type="SAM" id="SignalP"/>
    </source>
</evidence>
<keyword evidence="4" id="KW-1185">Reference proteome</keyword>
<evidence type="ECO:0000313" key="3">
    <source>
        <dbReference type="EMBL" id="KAJ4346672.1"/>
    </source>
</evidence>
<sequence length="345" mass="38385">MKYRVTMLVATFAGFVNLATCAHSAIGNDFLDTISSATFGPTTGAKTNETHVSEETPQAEGHLERRANWDMSPMATDDLWCKAQAKGASMYAIFWKSDVAAGRLYNPPRQSANSMFRANNFNTMLYETWGWSDADNKFNDAVFNDFYGAGWIRAMQERSIGIIPWQDIWSYHYTHGAANLKDEKGQPFPINEQTYVAYNKRYRATGARAKFGVQDKAGAIMVSVAVSPAESFKAVYGREAGTGELPMLRSLSDLLFAGWLRGSNPHAGNPNPANLNYMFMMWIVNRETLSIMKRALRARGKDKYSVWPGDDFSTATEEGQALLGSPNGKPMGYLVNQRKLDIGVK</sequence>
<reference evidence="3" key="1">
    <citation type="submission" date="2022-10" db="EMBL/GenBank/DDBJ databases">
        <title>Tapping the CABI collections for fungal endophytes: first genome assemblies for Collariella, Neodidymelliopsis, Ascochyta clinopodiicola, Didymella pomorum, Didymosphaeria variabile, Neocosmospora piperis and Neocucurbitaria cava.</title>
        <authorList>
            <person name="Hill R."/>
        </authorList>
    </citation>
    <scope>NUCLEOTIDE SEQUENCE</scope>
    <source>
        <strain evidence="3">IMI 356815</strain>
    </source>
</reference>
<dbReference type="EMBL" id="JAPEUX010000008">
    <property type="protein sequence ID" value="KAJ4346672.1"/>
    <property type="molecule type" value="Genomic_DNA"/>
</dbReference>
<feature type="region of interest" description="Disordered" evidence="1">
    <location>
        <begin position="42"/>
        <end position="62"/>
    </location>
</feature>
<dbReference type="RefSeq" id="XP_056066472.1">
    <property type="nucleotide sequence ID" value="XM_056219345.1"/>
</dbReference>
<organism evidence="3 4">
    <name type="scientific">Didymosphaeria variabile</name>
    <dbReference type="NCBI Taxonomy" id="1932322"/>
    <lineage>
        <taxon>Eukaryota</taxon>
        <taxon>Fungi</taxon>
        <taxon>Dikarya</taxon>
        <taxon>Ascomycota</taxon>
        <taxon>Pezizomycotina</taxon>
        <taxon>Dothideomycetes</taxon>
        <taxon>Pleosporomycetidae</taxon>
        <taxon>Pleosporales</taxon>
        <taxon>Massarineae</taxon>
        <taxon>Didymosphaeriaceae</taxon>
        <taxon>Didymosphaeria</taxon>
    </lineage>
</organism>
<protein>
    <submittedName>
        <fullName evidence="3">Mitochondrial import inner membrane translocase subunit tim8</fullName>
    </submittedName>
</protein>
<accession>A0A9W9C7A7</accession>
<dbReference type="AlphaFoldDB" id="A0A9W9C7A7"/>
<gene>
    <name evidence="3" type="primary">TIM8_4</name>
    <name evidence="3" type="ORF">N0V89_010603</name>
</gene>
<dbReference type="OrthoDB" id="5337308at2759"/>